<name>A0A5A8F6A9_9BACT</name>
<gene>
    <name evidence="1" type="ORF">FHQ18_03115</name>
</gene>
<proteinExistence type="predicted"/>
<protein>
    <submittedName>
        <fullName evidence="1">Uncharacterized protein</fullName>
    </submittedName>
</protein>
<dbReference type="Proteomes" id="UP000322876">
    <property type="component" value="Unassembled WGS sequence"/>
</dbReference>
<dbReference type="EMBL" id="VFJB01000003">
    <property type="protein sequence ID" value="KAA0258953.1"/>
    <property type="molecule type" value="Genomic_DNA"/>
</dbReference>
<comment type="caution">
    <text evidence="1">The sequence shown here is derived from an EMBL/GenBank/DDBJ whole genome shotgun (WGS) entry which is preliminary data.</text>
</comment>
<sequence>MKLLLRSLTLIFLLFTVISTGFAQDSPLLSLKKLFPDVNVLEGGELKWLTTAFDVEKSGDYITLRRHYTYFGDKETTILDIKRKKTFKIVAMLFFAKNALKANELFSDLKQMKADFSKKISVGDKGIIFAKRRNNGFNADYTLIFLMNNFVVKLEGDDGFAVVDFADYFVKSIRNFIAENLEYYLLNSIVLKVEKEGFLTKEKEINISEGMDSDIVIEGHIEDFDGNYVSDARIYVKGISVETKSNQNGDFRIFLKLNKNKKKVIKTKLYLEKKKNENKSLLPVYLLMLEGNKIYNNIYIKPDIQKVFKAEKNKIFDLNIENFSIEENRFNFTINCSKGSFFKCQQMVSGEIDNDGSIKGSWFGTGGKGEVKGFILKKTNSVKYPVKKFCKIMSFAGNVEGNILKTNQHLLLGSLDDYLNLLFLDCSKLLSNYFVKEVTLNMFFPNENINRKELVLFTGNISDNLYQIYDEILKGAINNGVVKFQLSGNNVYEEKFLIVYNGMELLNMDDEKSFVEVEKYDFNINAQQGKMFAKFIPNNKDYVSFRNRIAKDGKPDIAIKLTISQVKGNLKQIDVVSKGSIKLLWNTNPLDIYPAIAVFERNRYLNDEKGRINLKLDGNKKDFVLYIAGSELMDKRNTELILRIDNEKYKVRVED</sequence>
<dbReference type="OrthoDB" id="9770255at2"/>
<accession>A0A5A8F6A9</accession>
<dbReference type="AlphaFoldDB" id="A0A5A8F6A9"/>
<dbReference type="InterPro" id="IPR008969">
    <property type="entry name" value="CarboxyPept-like_regulatory"/>
</dbReference>
<dbReference type="SUPFAM" id="SSF49464">
    <property type="entry name" value="Carboxypeptidase regulatory domain-like"/>
    <property type="match status" value="1"/>
</dbReference>
<keyword evidence="2" id="KW-1185">Reference proteome</keyword>
<evidence type="ECO:0000313" key="2">
    <source>
        <dbReference type="Proteomes" id="UP000322876"/>
    </source>
</evidence>
<organism evidence="1 2">
    <name type="scientific">Deferribacter autotrophicus</name>
    <dbReference type="NCBI Taxonomy" id="500465"/>
    <lineage>
        <taxon>Bacteria</taxon>
        <taxon>Pseudomonadati</taxon>
        <taxon>Deferribacterota</taxon>
        <taxon>Deferribacteres</taxon>
        <taxon>Deferribacterales</taxon>
        <taxon>Deferribacteraceae</taxon>
        <taxon>Deferribacter</taxon>
    </lineage>
</organism>
<evidence type="ECO:0000313" key="1">
    <source>
        <dbReference type="EMBL" id="KAA0258953.1"/>
    </source>
</evidence>
<reference evidence="1 2" key="1">
    <citation type="submission" date="2019-06" db="EMBL/GenBank/DDBJ databases">
        <title>Genomic insights into carbon and energy metabolism of Deferribacter autotrophicus revealed new metabolic traits in the phylum Deferribacteres.</title>
        <authorList>
            <person name="Slobodkin A.I."/>
            <person name="Slobodkina G.B."/>
            <person name="Allioux M."/>
            <person name="Alain K."/>
            <person name="Jebbar M."/>
            <person name="Shadrin V."/>
            <person name="Kublanov I.V."/>
            <person name="Toshchakov S.V."/>
            <person name="Bonch-Osmolovskaya E.A."/>
        </authorList>
    </citation>
    <scope>NUCLEOTIDE SEQUENCE [LARGE SCALE GENOMIC DNA]</scope>
    <source>
        <strain evidence="1 2">SL50</strain>
    </source>
</reference>